<dbReference type="EMBL" id="BMZI01000011">
    <property type="protein sequence ID" value="GHB34516.1"/>
    <property type="molecule type" value="Genomic_DNA"/>
</dbReference>
<protein>
    <submittedName>
        <fullName evidence="1">Uncharacterized protein</fullName>
    </submittedName>
</protein>
<keyword evidence="2" id="KW-1185">Reference proteome</keyword>
<evidence type="ECO:0000313" key="1">
    <source>
        <dbReference type="EMBL" id="GHB34516.1"/>
    </source>
</evidence>
<comment type="caution">
    <text evidence="1">The sequence shown here is derived from an EMBL/GenBank/DDBJ whole genome shotgun (WGS) entry which is preliminary data.</text>
</comment>
<gene>
    <name evidence="1" type="ORF">GCM10009038_37020</name>
</gene>
<evidence type="ECO:0000313" key="2">
    <source>
        <dbReference type="Proteomes" id="UP000646745"/>
    </source>
</evidence>
<name>A0ABQ3EDF5_9GAMM</name>
<accession>A0ABQ3EDF5</accession>
<organism evidence="1 2">
    <name type="scientific">Salinicola rhizosphaerae</name>
    <dbReference type="NCBI Taxonomy" id="1443141"/>
    <lineage>
        <taxon>Bacteria</taxon>
        <taxon>Pseudomonadati</taxon>
        <taxon>Pseudomonadota</taxon>
        <taxon>Gammaproteobacteria</taxon>
        <taxon>Oceanospirillales</taxon>
        <taxon>Halomonadaceae</taxon>
        <taxon>Salinicola</taxon>
    </lineage>
</organism>
<reference evidence="2" key="1">
    <citation type="journal article" date="2019" name="Int. J. Syst. Evol. Microbiol.">
        <title>The Global Catalogue of Microorganisms (GCM) 10K type strain sequencing project: providing services to taxonomists for standard genome sequencing and annotation.</title>
        <authorList>
            <consortium name="The Broad Institute Genomics Platform"/>
            <consortium name="The Broad Institute Genome Sequencing Center for Infectious Disease"/>
            <person name="Wu L."/>
            <person name="Ma J."/>
        </authorList>
    </citation>
    <scope>NUCLEOTIDE SEQUENCE [LARGE SCALE GENOMIC DNA]</scope>
    <source>
        <strain evidence="2">KCTC 32998</strain>
    </source>
</reference>
<dbReference type="Proteomes" id="UP000646745">
    <property type="component" value="Unassembled WGS sequence"/>
</dbReference>
<dbReference type="RefSeq" id="WP_189446237.1">
    <property type="nucleotide sequence ID" value="NZ_BMZI01000011.1"/>
</dbReference>
<proteinExistence type="predicted"/>
<sequence>MTDSERAMMVYHLGFVEKVLGFFLHEDWMRADRNFLQNQIGSLQNLSTEMSDYYQRGRTDAVAYCFQRPRREIRREIWRRYGPYGEHVQYLIVDN</sequence>